<keyword evidence="2" id="KW-1185">Reference proteome</keyword>
<evidence type="ECO:0000313" key="1">
    <source>
        <dbReference type="EMBL" id="KAI4372651.1"/>
    </source>
</evidence>
<comment type="caution">
    <text evidence="1">The sequence shown here is derived from an EMBL/GenBank/DDBJ whole genome shotgun (WGS) entry which is preliminary data.</text>
</comment>
<organism evidence="1 2">
    <name type="scientific">Melastoma candidum</name>
    <dbReference type="NCBI Taxonomy" id="119954"/>
    <lineage>
        <taxon>Eukaryota</taxon>
        <taxon>Viridiplantae</taxon>
        <taxon>Streptophyta</taxon>
        <taxon>Embryophyta</taxon>
        <taxon>Tracheophyta</taxon>
        <taxon>Spermatophyta</taxon>
        <taxon>Magnoliopsida</taxon>
        <taxon>eudicotyledons</taxon>
        <taxon>Gunneridae</taxon>
        <taxon>Pentapetalae</taxon>
        <taxon>rosids</taxon>
        <taxon>malvids</taxon>
        <taxon>Myrtales</taxon>
        <taxon>Melastomataceae</taxon>
        <taxon>Melastomatoideae</taxon>
        <taxon>Melastomateae</taxon>
        <taxon>Melastoma</taxon>
    </lineage>
</organism>
<dbReference type="EMBL" id="CM042883">
    <property type="protein sequence ID" value="KAI4372651.1"/>
    <property type="molecule type" value="Genomic_DNA"/>
</dbReference>
<name>A0ACB9R498_9MYRT</name>
<proteinExistence type="predicted"/>
<reference evidence="2" key="1">
    <citation type="journal article" date="2023" name="Front. Plant Sci.">
        <title>Chromosomal-level genome assembly of Melastoma candidum provides insights into trichome evolution.</title>
        <authorList>
            <person name="Zhong Y."/>
            <person name="Wu W."/>
            <person name="Sun C."/>
            <person name="Zou P."/>
            <person name="Liu Y."/>
            <person name="Dai S."/>
            <person name="Zhou R."/>
        </authorList>
    </citation>
    <scope>NUCLEOTIDE SEQUENCE [LARGE SCALE GENOMIC DNA]</scope>
</reference>
<accession>A0ACB9R498</accession>
<sequence>MAVRSTRLLFLLVVLSLSALFLTSALAKEDPELKQCKHQCKHQAQFTPHDRQQCERRCEEYAREKHAREIPERHRRTGHGEVDEEEWDIDNYNRKRLEECREQCERKGEQQKGEGWQTEKERCWERCETRFGRRNIRRGEEEEEYYPGWGEEEEEEEFRREGGGRPYVFHRHDFKTKIETESGRAGLLPRFGKQSKLLRGIDGFRLGFLEVDPQAFVVPQHSDSDGVLFVVKGRGMLTVLKKDTKDNIDIEEGDIVRVRAGSPVYLVNKDSNERLQIAKLFRPINTPGHLEMFHGSSGQDRESFYTAFSLDVLQAALKTDRQSLEELFGQQQQGSIVQASREQVEALSGGKQEEVTWPFGKGESSKGSKMKSSKALNIFDQKPIKSNQYGQLRVVNSGDLKGLKDLDVAVTFVNITRGAMFGPYFNSRATKICYVPENEGYFEMACPHLSSTKSQRHHHHGRYGRGEGEYGRGEQYGWGERYGRGEGEFGRGEQYGRGERYDWGESEFGGGERYGRGESEFGRGDSRYGRGDSRRAYRRRSEHGRMQTYQTVRSSLTRGTTFIIPAGHPVVSMASKNNNLQIVCFEINAENNVRFPLAGKNNIISLMDKEAKELAFDSPSKEVDKVFGKQDEEFFFPGPGHQQQEEHRGRRGRHNEVATA</sequence>
<gene>
    <name evidence="1" type="ORF">MLD38_010854</name>
</gene>
<dbReference type="Proteomes" id="UP001057402">
    <property type="component" value="Chromosome 4"/>
</dbReference>
<evidence type="ECO:0000313" key="2">
    <source>
        <dbReference type="Proteomes" id="UP001057402"/>
    </source>
</evidence>
<protein>
    <submittedName>
        <fullName evidence="1">Uncharacterized protein</fullName>
    </submittedName>
</protein>